<feature type="domain" description="Disease resistance R13L4/SHOC-2-like LRR" evidence="2">
    <location>
        <begin position="26"/>
        <end position="157"/>
    </location>
</feature>
<dbReference type="Gene3D" id="3.80.10.10">
    <property type="entry name" value="Ribonuclease Inhibitor"/>
    <property type="match status" value="1"/>
</dbReference>
<keyword evidence="4" id="KW-1185">Reference proteome</keyword>
<reference evidence="4" key="1">
    <citation type="journal article" date="2010" name="Nat. Biotechnol.">
        <title>Draft genome sequence of the oilseed species Ricinus communis.</title>
        <authorList>
            <person name="Chan A.P."/>
            <person name="Crabtree J."/>
            <person name="Zhao Q."/>
            <person name="Lorenzi H."/>
            <person name="Orvis J."/>
            <person name="Puiu D."/>
            <person name="Melake-Berhan A."/>
            <person name="Jones K.M."/>
            <person name="Redman J."/>
            <person name="Chen G."/>
            <person name="Cahoon E.B."/>
            <person name="Gedil M."/>
            <person name="Stanke M."/>
            <person name="Haas B.J."/>
            <person name="Wortman J.R."/>
            <person name="Fraser-Liggett C.M."/>
            <person name="Ravel J."/>
            <person name="Rabinowicz P.D."/>
        </authorList>
    </citation>
    <scope>NUCLEOTIDE SEQUENCE [LARGE SCALE GENOMIC DNA]</scope>
    <source>
        <strain evidence="4">cv. Hale</strain>
    </source>
</reference>
<evidence type="ECO:0000256" key="1">
    <source>
        <dbReference type="ARBA" id="ARBA00022737"/>
    </source>
</evidence>
<proteinExistence type="predicted"/>
<dbReference type="PANTHER" id="PTHR47186:SF30">
    <property type="entry name" value="EF-HAND DOMAIN-CONTAINING PROTEIN"/>
    <property type="match status" value="1"/>
</dbReference>
<evidence type="ECO:0000259" key="2">
    <source>
        <dbReference type="Pfam" id="PF23598"/>
    </source>
</evidence>
<gene>
    <name evidence="3" type="ORF">RCOM_1291040</name>
</gene>
<organism evidence="3 4">
    <name type="scientific">Ricinus communis</name>
    <name type="common">Castor bean</name>
    <dbReference type="NCBI Taxonomy" id="3988"/>
    <lineage>
        <taxon>Eukaryota</taxon>
        <taxon>Viridiplantae</taxon>
        <taxon>Streptophyta</taxon>
        <taxon>Embryophyta</taxon>
        <taxon>Tracheophyta</taxon>
        <taxon>Spermatophyta</taxon>
        <taxon>Magnoliopsida</taxon>
        <taxon>eudicotyledons</taxon>
        <taxon>Gunneridae</taxon>
        <taxon>Pentapetalae</taxon>
        <taxon>rosids</taxon>
        <taxon>fabids</taxon>
        <taxon>Malpighiales</taxon>
        <taxon>Euphorbiaceae</taxon>
        <taxon>Acalyphoideae</taxon>
        <taxon>Acalypheae</taxon>
        <taxon>Ricinus</taxon>
    </lineage>
</organism>
<sequence>MEKDKLINLWMAHGYLGETEMELVGKEIPSEVGKLLHLRYLDLSQNAALKALPEQLPNGMGKLTKLRHRQMIGSSLSFMPKGLERLASLRTVSYFIVCSSEKVMEAANLGDLNQLNKLEGNLLTRNLENVVDVGEALNAELKNKKKLLGLFLDFTWEEIGLQMNDDNLIEALQAPSDL</sequence>
<dbReference type="Pfam" id="PF23598">
    <property type="entry name" value="LRR_14"/>
    <property type="match status" value="1"/>
</dbReference>
<accession>B9SDS8</accession>
<dbReference type="InterPro" id="IPR055414">
    <property type="entry name" value="LRR_R13L4/SHOC2-like"/>
</dbReference>
<dbReference type="STRING" id="3988.B9SDS8"/>
<dbReference type="eggNOG" id="KOG4658">
    <property type="taxonomic scope" value="Eukaryota"/>
</dbReference>
<dbReference type="SUPFAM" id="SSF52058">
    <property type="entry name" value="L domain-like"/>
    <property type="match status" value="1"/>
</dbReference>
<keyword evidence="1" id="KW-0677">Repeat</keyword>
<dbReference type="PANTHER" id="PTHR47186">
    <property type="entry name" value="LEUCINE-RICH REPEAT-CONTAINING PROTEIN 57"/>
    <property type="match status" value="1"/>
</dbReference>
<protein>
    <recommendedName>
        <fullName evidence="2">Disease resistance R13L4/SHOC-2-like LRR domain-containing protein</fullName>
    </recommendedName>
</protein>
<evidence type="ECO:0000313" key="3">
    <source>
        <dbReference type="EMBL" id="EEF38258.1"/>
    </source>
</evidence>
<dbReference type="Proteomes" id="UP000008311">
    <property type="component" value="Unassembled WGS sequence"/>
</dbReference>
<dbReference type="AlphaFoldDB" id="B9SDS8"/>
<name>B9SDS8_RICCO</name>
<evidence type="ECO:0000313" key="4">
    <source>
        <dbReference type="Proteomes" id="UP000008311"/>
    </source>
</evidence>
<dbReference type="EMBL" id="EQ973930">
    <property type="protein sequence ID" value="EEF38258.1"/>
    <property type="molecule type" value="Genomic_DNA"/>
</dbReference>
<dbReference type="InParanoid" id="B9SDS8"/>
<dbReference type="InterPro" id="IPR032675">
    <property type="entry name" value="LRR_dom_sf"/>
</dbReference>